<feature type="region of interest" description="Disordered" evidence="5">
    <location>
        <begin position="1"/>
        <end position="43"/>
    </location>
</feature>
<dbReference type="PANTHER" id="PTHR30055:SF234">
    <property type="entry name" value="HTH-TYPE TRANSCRIPTIONAL REGULATOR BETI"/>
    <property type="match status" value="1"/>
</dbReference>
<dbReference type="Gene3D" id="1.10.357.10">
    <property type="entry name" value="Tetracycline Repressor, domain 2"/>
    <property type="match status" value="1"/>
</dbReference>
<dbReference type="InterPro" id="IPR049445">
    <property type="entry name" value="TetR_SbtR-like_C"/>
</dbReference>
<evidence type="ECO:0000256" key="2">
    <source>
        <dbReference type="ARBA" id="ARBA00023125"/>
    </source>
</evidence>
<dbReference type="PANTHER" id="PTHR30055">
    <property type="entry name" value="HTH-TYPE TRANSCRIPTIONAL REGULATOR RUTR"/>
    <property type="match status" value="1"/>
</dbReference>
<keyword evidence="8" id="KW-1185">Reference proteome</keyword>
<dbReference type="Pfam" id="PF21597">
    <property type="entry name" value="TetR_C_43"/>
    <property type="match status" value="1"/>
</dbReference>
<protein>
    <submittedName>
        <fullName evidence="7">Transcriptional regulator, TetR family</fullName>
    </submittedName>
</protein>
<evidence type="ECO:0000256" key="3">
    <source>
        <dbReference type="ARBA" id="ARBA00023163"/>
    </source>
</evidence>
<keyword evidence="2 4" id="KW-0238">DNA-binding</keyword>
<evidence type="ECO:0000313" key="8">
    <source>
        <dbReference type="Proteomes" id="UP000006281"/>
    </source>
</evidence>
<dbReference type="HOGENOM" id="CLU_069356_17_0_11"/>
<dbReference type="eggNOG" id="COG1309">
    <property type="taxonomic scope" value="Bacteria"/>
</dbReference>
<dbReference type="Proteomes" id="UP000006281">
    <property type="component" value="Chromosome"/>
</dbReference>
<dbReference type="SUPFAM" id="SSF48498">
    <property type="entry name" value="Tetracyclin repressor-like, C-terminal domain"/>
    <property type="match status" value="1"/>
</dbReference>
<dbReference type="EMBL" id="HE804045">
    <property type="protein sequence ID" value="CCH30949.1"/>
    <property type="molecule type" value="Genomic_DNA"/>
</dbReference>
<dbReference type="PROSITE" id="PS50977">
    <property type="entry name" value="HTH_TETR_2"/>
    <property type="match status" value="1"/>
</dbReference>
<dbReference type="InterPro" id="IPR001647">
    <property type="entry name" value="HTH_TetR"/>
</dbReference>
<proteinExistence type="predicted"/>
<dbReference type="PRINTS" id="PR00455">
    <property type="entry name" value="HTHTETR"/>
</dbReference>
<feature type="DNA-binding region" description="H-T-H motif" evidence="4">
    <location>
        <begin position="97"/>
        <end position="116"/>
    </location>
</feature>
<dbReference type="AlphaFoldDB" id="K0K250"/>
<organism evidence="7 8">
    <name type="scientific">Saccharothrix espanaensis (strain ATCC 51144 / DSM 44229 / JCM 9112 / NBRC 15066 / NRRL 15764)</name>
    <dbReference type="NCBI Taxonomy" id="1179773"/>
    <lineage>
        <taxon>Bacteria</taxon>
        <taxon>Bacillati</taxon>
        <taxon>Actinomycetota</taxon>
        <taxon>Actinomycetes</taxon>
        <taxon>Pseudonocardiales</taxon>
        <taxon>Pseudonocardiaceae</taxon>
        <taxon>Saccharothrix</taxon>
    </lineage>
</organism>
<evidence type="ECO:0000256" key="1">
    <source>
        <dbReference type="ARBA" id="ARBA00023015"/>
    </source>
</evidence>
<reference evidence="7 8" key="1">
    <citation type="journal article" date="2012" name="BMC Genomics">
        <title>Complete genome sequence of Saccharothrix espanaensis DSM 44229T and comparison to the other completely sequenced Pseudonocardiaceae.</title>
        <authorList>
            <person name="Strobel T."/>
            <person name="Al-Dilaimi A."/>
            <person name="Blom J."/>
            <person name="Gessner A."/>
            <person name="Kalinowski J."/>
            <person name="Luzhetska M."/>
            <person name="Puhler A."/>
            <person name="Szczepanowski R."/>
            <person name="Bechthold A."/>
            <person name="Ruckert C."/>
        </authorList>
    </citation>
    <scope>NUCLEOTIDE SEQUENCE [LARGE SCALE GENOMIC DNA]</scope>
    <source>
        <strain evidence="8">ATCC 51144 / DSM 44229 / JCM 9112 / NBRC 15066 / NRRL 15764</strain>
    </source>
</reference>
<dbReference type="GO" id="GO:0000976">
    <property type="term" value="F:transcription cis-regulatory region binding"/>
    <property type="evidence" value="ECO:0007669"/>
    <property type="project" value="TreeGrafter"/>
</dbReference>
<dbReference type="InterPro" id="IPR009057">
    <property type="entry name" value="Homeodomain-like_sf"/>
</dbReference>
<dbReference type="InterPro" id="IPR050109">
    <property type="entry name" value="HTH-type_TetR-like_transc_reg"/>
</dbReference>
<dbReference type="GO" id="GO:0003700">
    <property type="term" value="F:DNA-binding transcription factor activity"/>
    <property type="evidence" value="ECO:0007669"/>
    <property type="project" value="TreeGrafter"/>
</dbReference>
<keyword evidence="1" id="KW-0805">Transcription regulation</keyword>
<accession>K0K250</accession>
<evidence type="ECO:0000256" key="5">
    <source>
        <dbReference type="SAM" id="MobiDB-lite"/>
    </source>
</evidence>
<dbReference type="SUPFAM" id="SSF46689">
    <property type="entry name" value="Homeodomain-like"/>
    <property type="match status" value="1"/>
</dbReference>
<sequence length="262" mass="27726">MPLAAEPVGDGHAQAGADADDDSGLAGGHGVLSSGLKSRHPSTWSADVSTNLRVSSISYDGRMAAEPRPLRADAARNRARLLAAATEVFAEQGLAAPLEHIARRAGVSIGTLYAHFPTRQAFQDAIFPERLAVLDRIAETALADPDPWNGFVGFLTGVFALQAEDHGLNDALARRFPSSGEVAEVCARGAGHAERIVARAQAGGQLRADFELADLTALTWGMSQVIRESMDSAPHAWRRCLAFILDGLRAEAAHPIPDPAQL</sequence>
<keyword evidence="3" id="KW-0804">Transcription</keyword>
<dbReference type="KEGG" id="sesp:BN6_36540"/>
<evidence type="ECO:0000256" key="4">
    <source>
        <dbReference type="PROSITE-ProRule" id="PRU00335"/>
    </source>
</evidence>
<dbReference type="InterPro" id="IPR036271">
    <property type="entry name" value="Tet_transcr_reg_TetR-rel_C_sf"/>
</dbReference>
<evidence type="ECO:0000259" key="6">
    <source>
        <dbReference type="PROSITE" id="PS50977"/>
    </source>
</evidence>
<feature type="domain" description="HTH tetR-type" evidence="6">
    <location>
        <begin position="75"/>
        <end position="134"/>
    </location>
</feature>
<evidence type="ECO:0000313" key="7">
    <source>
        <dbReference type="EMBL" id="CCH30949.1"/>
    </source>
</evidence>
<dbReference type="Pfam" id="PF00440">
    <property type="entry name" value="TetR_N"/>
    <property type="match status" value="1"/>
</dbReference>
<dbReference type="STRING" id="1179773.BN6_36540"/>
<gene>
    <name evidence="7" type="ordered locus">BN6_36540</name>
</gene>
<name>K0K250_SACES</name>